<dbReference type="PROSITE" id="PS50206">
    <property type="entry name" value="RHODANESE_3"/>
    <property type="match status" value="1"/>
</dbReference>
<feature type="region of interest" description="Disordered" evidence="7">
    <location>
        <begin position="838"/>
        <end position="935"/>
    </location>
</feature>
<reference evidence="9" key="1">
    <citation type="submission" date="2022-08" db="EMBL/GenBank/DDBJ databases">
        <title>Novel sulfate-reducing endosymbionts in the free-living metamonad Anaeramoeba.</title>
        <authorList>
            <person name="Jerlstrom-Hultqvist J."/>
            <person name="Cepicka I."/>
            <person name="Gallot-Lavallee L."/>
            <person name="Salas-Leiva D."/>
            <person name="Curtis B.A."/>
            <person name="Zahonova K."/>
            <person name="Pipaliya S."/>
            <person name="Dacks J."/>
            <person name="Roger A.J."/>
        </authorList>
    </citation>
    <scope>NUCLEOTIDE SEQUENCE</scope>
    <source>
        <strain evidence="9">Schooner1</strain>
    </source>
</reference>
<dbReference type="Pfam" id="PF00581">
    <property type="entry name" value="Rhodanese"/>
    <property type="match status" value="1"/>
</dbReference>
<feature type="compositionally biased region" description="Polar residues" evidence="7">
    <location>
        <begin position="298"/>
        <end position="314"/>
    </location>
</feature>
<dbReference type="SMART" id="SM00450">
    <property type="entry name" value="RHOD"/>
    <property type="match status" value="1"/>
</dbReference>
<comment type="similarity">
    <text evidence="1">Belongs to the MPI phosphatase family.</text>
</comment>
<feature type="compositionally biased region" description="Basic and acidic residues" evidence="7">
    <location>
        <begin position="866"/>
        <end position="878"/>
    </location>
</feature>
<dbReference type="InterPro" id="IPR001763">
    <property type="entry name" value="Rhodanese-like_dom"/>
</dbReference>
<evidence type="ECO:0000313" key="10">
    <source>
        <dbReference type="Proteomes" id="UP001150062"/>
    </source>
</evidence>
<name>A0ABQ8Y7H0_9EUKA</name>
<feature type="region of interest" description="Disordered" evidence="7">
    <location>
        <begin position="652"/>
        <end position="701"/>
    </location>
</feature>
<feature type="region of interest" description="Disordered" evidence="7">
    <location>
        <begin position="384"/>
        <end position="416"/>
    </location>
</feature>
<feature type="region of interest" description="Disordered" evidence="7">
    <location>
        <begin position="288"/>
        <end position="358"/>
    </location>
</feature>
<feature type="compositionally biased region" description="Basic residues" evidence="7">
    <location>
        <begin position="318"/>
        <end position="331"/>
    </location>
</feature>
<feature type="region of interest" description="Disordered" evidence="7">
    <location>
        <begin position="148"/>
        <end position="172"/>
    </location>
</feature>
<keyword evidence="4" id="KW-0378">Hydrolase</keyword>
<feature type="compositionally biased region" description="Basic residues" evidence="7">
    <location>
        <begin position="910"/>
        <end position="929"/>
    </location>
</feature>
<evidence type="ECO:0000256" key="6">
    <source>
        <dbReference type="ARBA" id="ARBA00023306"/>
    </source>
</evidence>
<feature type="compositionally biased region" description="Polar residues" evidence="7">
    <location>
        <begin position="22"/>
        <end position="46"/>
    </location>
</feature>
<proteinExistence type="inferred from homology"/>
<dbReference type="InterPro" id="IPR036873">
    <property type="entry name" value="Rhodanese-like_dom_sf"/>
</dbReference>
<feature type="compositionally biased region" description="Low complexity" evidence="7">
    <location>
        <begin position="653"/>
        <end position="691"/>
    </location>
</feature>
<dbReference type="EMBL" id="JAOAOG010000218">
    <property type="protein sequence ID" value="KAJ6239684.1"/>
    <property type="molecule type" value="Genomic_DNA"/>
</dbReference>
<feature type="compositionally biased region" description="Polar residues" evidence="7">
    <location>
        <begin position="879"/>
        <end position="891"/>
    </location>
</feature>
<feature type="compositionally biased region" description="Basic and acidic residues" evidence="7">
    <location>
        <begin position="332"/>
        <end position="342"/>
    </location>
</feature>
<gene>
    <name evidence="9" type="ORF">M0813_24908</name>
</gene>
<evidence type="ECO:0000256" key="3">
    <source>
        <dbReference type="ARBA" id="ARBA00022618"/>
    </source>
</evidence>
<evidence type="ECO:0000256" key="5">
    <source>
        <dbReference type="ARBA" id="ARBA00022912"/>
    </source>
</evidence>
<dbReference type="Proteomes" id="UP001150062">
    <property type="component" value="Unassembled WGS sequence"/>
</dbReference>
<evidence type="ECO:0000313" key="9">
    <source>
        <dbReference type="EMBL" id="KAJ6239684.1"/>
    </source>
</evidence>
<feature type="compositionally biased region" description="Low complexity" evidence="7">
    <location>
        <begin position="200"/>
        <end position="212"/>
    </location>
</feature>
<feature type="compositionally biased region" description="Low complexity" evidence="7">
    <location>
        <begin position="397"/>
        <end position="409"/>
    </location>
</feature>
<evidence type="ECO:0000259" key="8">
    <source>
        <dbReference type="PROSITE" id="PS50206"/>
    </source>
</evidence>
<dbReference type="Gene3D" id="3.40.250.10">
    <property type="entry name" value="Rhodanese-like domain"/>
    <property type="match status" value="1"/>
</dbReference>
<dbReference type="PANTHER" id="PTHR10828">
    <property type="entry name" value="M-PHASE INDUCER PHOSPHATASE DUAL SPECIFICITY PHOSPHATASE CDC25"/>
    <property type="match status" value="1"/>
</dbReference>
<evidence type="ECO:0000256" key="2">
    <source>
        <dbReference type="ARBA" id="ARBA00013064"/>
    </source>
</evidence>
<feature type="compositionally biased region" description="Polar residues" evidence="7">
    <location>
        <begin position="238"/>
        <end position="248"/>
    </location>
</feature>
<dbReference type="PRINTS" id="PR00716">
    <property type="entry name" value="MPIPHPHTASE"/>
</dbReference>
<evidence type="ECO:0000256" key="1">
    <source>
        <dbReference type="ARBA" id="ARBA00011065"/>
    </source>
</evidence>
<keyword evidence="10" id="KW-1185">Reference proteome</keyword>
<sequence length="948" mass="110966">MNNSSLPESTNEKASGKKLPLSRNTTAKVLGIKNNQVPKNQYLQPQKESKPLQERYRSLALRKNKNQLQDCQNRHAGRLVSLANKQSTTTSTNLFRAENAFEKNIKTENSTLTTRKKLNFSRNRPRNFNHKTQSTTKKKVTSLKKNIFNQRNPFEKPKKQRPTKPLKNFPNPHLIQTLRSYSPELKNKNGSQNIQYTQNIQKRQNNPQKNQKVWFSKEPTKKSFLQKGKKNPKRGTSLHKSTSFPILSNQMNKRKNQQQKTILIKHNNKLSFGILNSTFLPIDEEENFQNSKTDKQTPSDQTVFFRGNESNKPGNKTVSKKINKNKHKLINYKKEKEQEKEKKRDRKQNNTLPKNDKLSGVPTCIFSPLKILNKKNVNRSYSITPQEPFLNGQRIKSNNNNSHRSNKSNQFYLSNPKKKIRKTRIQRCNSFNLSFKKNFDPKILEQPKKLLPVTNGKPVEWNTISPDTLCDLLDGSYKKKHGLKFSKVIIIDCRFDWEYEGGHISGAKNWNLPRVLLHKLFCKKIRQNVCLVFHCEFSQHRGPKMCQLLRETDRNINDYPNLHYPQLYILEKGYKAFFRHSDRTKKFCYPKGYRKMLTKKYQTQMHQDSRKFKLNLKDHHKRNILSLDDILNWYGSFEQPLTIRHNMVKKPSNLRTSLSSSQQTISTTKTISNRKSTSATTSTTKRITSLSSKRDNTNSSLCRKRPLRSLNRPQRGFTLPFDYKNHKCKEALFNDDLESLLDFESDFKTYQSPNIGELSERFQKETTLEPKQKIKKNISKIRTVLQFGQYPDQEPRNDFTKDQNNSGIDLGMEAITETDNDTDTDTDPNKVTRAATEIESEMETEAETFKDNANNKKLKKNQKINPQEEKKTKNEKSNDNNPDSETDNYYNPDSDADIDTDSKSSLNYNSKKKKKWKKKKKKMKEKRIPKQLFHYTQPSVMKNYIHKN</sequence>
<evidence type="ECO:0000256" key="7">
    <source>
        <dbReference type="SAM" id="MobiDB-lite"/>
    </source>
</evidence>
<feature type="compositionally biased region" description="Basic residues" evidence="7">
    <location>
        <begin position="227"/>
        <end position="237"/>
    </location>
</feature>
<evidence type="ECO:0000256" key="4">
    <source>
        <dbReference type="ARBA" id="ARBA00022801"/>
    </source>
</evidence>
<protein>
    <recommendedName>
        <fullName evidence="2">protein-tyrosine-phosphatase</fullName>
        <ecNumber evidence="2">3.1.3.48</ecNumber>
    </recommendedName>
</protein>
<dbReference type="PANTHER" id="PTHR10828:SF17">
    <property type="entry name" value="PROTEIN-TYROSINE-PHOSPHATASE"/>
    <property type="match status" value="1"/>
</dbReference>
<dbReference type="InterPro" id="IPR000751">
    <property type="entry name" value="MPI_Phosphatase"/>
</dbReference>
<feature type="region of interest" description="Disordered" evidence="7">
    <location>
        <begin position="1"/>
        <end position="52"/>
    </location>
</feature>
<keyword evidence="6" id="KW-0131">Cell cycle</keyword>
<feature type="domain" description="Rhodanese" evidence="8">
    <location>
        <begin position="484"/>
        <end position="586"/>
    </location>
</feature>
<keyword evidence="5" id="KW-0904">Protein phosphatase</keyword>
<comment type="caution">
    <text evidence="9">The sequence shown here is derived from an EMBL/GenBank/DDBJ whole genome shotgun (WGS) entry which is preliminary data.</text>
</comment>
<keyword evidence="3" id="KW-0132">Cell division</keyword>
<dbReference type="SUPFAM" id="SSF52821">
    <property type="entry name" value="Rhodanese/Cell cycle control phosphatase"/>
    <property type="match status" value="1"/>
</dbReference>
<feature type="region of interest" description="Disordered" evidence="7">
    <location>
        <begin position="200"/>
        <end position="259"/>
    </location>
</feature>
<accession>A0ABQ8Y7H0</accession>
<organism evidence="9 10">
    <name type="scientific">Anaeramoeba flamelloides</name>
    <dbReference type="NCBI Taxonomy" id="1746091"/>
    <lineage>
        <taxon>Eukaryota</taxon>
        <taxon>Metamonada</taxon>
        <taxon>Anaeramoebidae</taxon>
        <taxon>Anaeramoeba</taxon>
    </lineage>
</organism>
<dbReference type="EC" id="3.1.3.48" evidence="2"/>